<evidence type="ECO:0000313" key="3">
    <source>
        <dbReference type="Proteomes" id="UP000008068"/>
    </source>
</evidence>
<gene>
    <name evidence="2" type="ORF">CAEBREN_07136</name>
</gene>
<feature type="chain" id="PRO_5003405367" evidence="1">
    <location>
        <begin position="25"/>
        <end position="151"/>
    </location>
</feature>
<keyword evidence="3" id="KW-1185">Reference proteome</keyword>
<reference evidence="3" key="1">
    <citation type="submission" date="2011-07" db="EMBL/GenBank/DDBJ databases">
        <authorList>
            <consortium name="Caenorhabditis brenneri Sequencing and Analysis Consortium"/>
            <person name="Wilson R.K."/>
        </authorList>
    </citation>
    <scope>NUCLEOTIDE SEQUENCE [LARGE SCALE GENOMIC DNA]</scope>
    <source>
        <strain evidence="3">PB2801</strain>
    </source>
</reference>
<keyword evidence="1" id="KW-0732">Signal</keyword>
<dbReference type="InParanoid" id="G0NIQ2"/>
<organism evidence="3">
    <name type="scientific">Caenorhabditis brenneri</name>
    <name type="common">Nematode worm</name>
    <dbReference type="NCBI Taxonomy" id="135651"/>
    <lineage>
        <taxon>Eukaryota</taxon>
        <taxon>Metazoa</taxon>
        <taxon>Ecdysozoa</taxon>
        <taxon>Nematoda</taxon>
        <taxon>Chromadorea</taxon>
        <taxon>Rhabditida</taxon>
        <taxon>Rhabditina</taxon>
        <taxon>Rhabditomorpha</taxon>
        <taxon>Rhabditoidea</taxon>
        <taxon>Rhabditidae</taxon>
        <taxon>Peloderinae</taxon>
        <taxon>Caenorhabditis</taxon>
    </lineage>
</organism>
<sequence length="151" mass="17562">MARLSVLRSTLLILFVLLNAQVDAVFFRFTGKLNCPKTFFNYKIQMLEADFSGGFSAEDMKVHEYVDSILPHHYTIEAEYNKYDELGNKYYEVFLRIRHTCTDDGKYMTKDVLGEPGNGDKGYFHWNTHTYDMTQNIDLLNAEGDAKDAYR</sequence>
<accession>G0NIQ2</accession>
<evidence type="ECO:0000313" key="2">
    <source>
        <dbReference type="EMBL" id="EGT31936.1"/>
    </source>
</evidence>
<protein>
    <submittedName>
        <fullName evidence="2">Uncharacterized protein</fullName>
    </submittedName>
</protein>
<dbReference type="HOGENOM" id="CLU_1827002_0_0_1"/>
<proteinExistence type="predicted"/>
<dbReference type="PANTHER" id="PTHR21479:SF25">
    <property type="entry name" value="APYRASE-RELATED"/>
    <property type="match status" value="1"/>
</dbReference>
<feature type="signal peptide" evidence="1">
    <location>
        <begin position="1"/>
        <end position="24"/>
    </location>
</feature>
<dbReference type="EMBL" id="GL379891">
    <property type="protein sequence ID" value="EGT31936.1"/>
    <property type="molecule type" value="Genomic_DNA"/>
</dbReference>
<evidence type="ECO:0000256" key="1">
    <source>
        <dbReference type="SAM" id="SignalP"/>
    </source>
</evidence>
<name>G0NIQ2_CAEBE</name>
<dbReference type="Proteomes" id="UP000008068">
    <property type="component" value="Unassembled WGS sequence"/>
</dbReference>
<dbReference type="AlphaFoldDB" id="G0NIQ2"/>
<dbReference type="PANTHER" id="PTHR21479">
    <property type="match status" value="1"/>
</dbReference>